<evidence type="ECO:0000313" key="3">
    <source>
        <dbReference type="Proteomes" id="UP000646478"/>
    </source>
</evidence>
<evidence type="ECO:0000256" key="1">
    <source>
        <dbReference type="SAM" id="Phobius"/>
    </source>
</evidence>
<name>A0A916SBL2_9HYPH</name>
<dbReference type="RefSeq" id="WP_188824098.1">
    <property type="nucleotide sequence ID" value="NZ_BMHH01000007.1"/>
</dbReference>
<feature type="transmembrane region" description="Helical" evidence="1">
    <location>
        <begin position="155"/>
        <end position="176"/>
    </location>
</feature>
<reference evidence="2" key="1">
    <citation type="journal article" date="2014" name="Int. J. Syst. Evol. Microbiol.">
        <title>Complete genome sequence of Corynebacterium casei LMG S-19264T (=DSM 44701T), isolated from a smear-ripened cheese.</title>
        <authorList>
            <consortium name="US DOE Joint Genome Institute (JGI-PGF)"/>
            <person name="Walter F."/>
            <person name="Albersmeier A."/>
            <person name="Kalinowski J."/>
            <person name="Ruckert C."/>
        </authorList>
    </citation>
    <scope>NUCLEOTIDE SEQUENCE</scope>
    <source>
        <strain evidence="2">CGMCC 1.15082</strain>
    </source>
</reference>
<dbReference type="Proteomes" id="UP000646478">
    <property type="component" value="Unassembled WGS sequence"/>
</dbReference>
<reference evidence="2" key="2">
    <citation type="submission" date="2020-09" db="EMBL/GenBank/DDBJ databases">
        <authorList>
            <person name="Sun Q."/>
            <person name="Zhou Y."/>
        </authorList>
    </citation>
    <scope>NUCLEOTIDE SEQUENCE</scope>
    <source>
        <strain evidence="2">CGMCC 1.15082</strain>
    </source>
</reference>
<organism evidence="2 3">
    <name type="scientific">Brucella endophytica</name>
    <dbReference type="NCBI Taxonomy" id="1963359"/>
    <lineage>
        <taxon>Bacteria</taxon>
        <taxon>Pseudomonadati</taxon>
        <taxon>Pseudomonadota</taxon>
        <taxon>Alphaproteobacteria</taxon>
        <taxon>Hyphomicrobiales</taxon>
        <taxon>Brucellaceae</taxon>
        <taxon>Brucella/Ochrobactrum group</taxon>
        <taxon>Brucella</taxon>
    </lineage>
</organism>
<feature type="transmembrane region" description="Helical" evidence="1">
    <location>
        <begin position="20"/>
        <end position="42"/>
    </location>
</feature>
<dbReference type="AlphaFoldDB" id="A0A916SBL2"/>
<feature type="transmembrane region" description="Helical" evidence="1">
    <location>
        <begin position="119"/>
        <end position="143"/>
    </location>
</feature>
<feature type="transmembrane region" description="Helical" evidence="1">
    <location>
        <begin position="85"/>
        <end position="107"/>
    </location>
</feature>
<proteinExistence type="predicted"/>
<dbReference type="EMBL" id="BMHH01000007">
    <property type="protein sequence ID" value="GGA92508.1"/>
    <property type="molecule type" value="Genomic_DNA"/>
</dbReference>
<comment type="caution">
    <text evidence="2">The sequence shown here is derived from an EMBL/GenBank/DDBJ whole genome shotgun (WGS) entry which is preliminary data.</text>
</comment>
<keyword evidence="1" id="KW-1133">Transmembrane helix</keyword>
<protein>
    <submittedName>
        <fullName evidence="2">Uncharacterized protein</fullName>
    </submittedName>
</protein>
<feature type="transmembrane region" description="Helical" evidence="1">
    <location>
        <begin position="54"/>
        <end position="73"/>
    </location>
</feature>
<accession>A0A916SBL2</accession>
<feature type="transmembrane region" description="Helical" evidence="1">
    <location>
        <begin position="236"/>
        <end position="259"/>
    </location>
</feature>
<keyword evidence="1" id="KW-0812">Transmembrane</keyword>
<keyword evidence="1" id="KW-0472">Membrane</keyword>
<evidence type="ECO:0000313" key="2">
    <source>
        <dbReference type="EMBL" id="GGA92508.1"/>
    </source>
</evidence>
<sequence length="276" mass="30750">MPISAAHKSRLLDDIHWGRLIVGFCLTAVLSLSVHTVMIDVLHVPYPSQEVKALLPFRLITNLAVAFGAVWLYGALRKDLPRRGWALPAIILFLLMCGLNETLRGWLMNAYCNAPFLESALFLGLVTLAGTLYYASTAALVALGWRYMRTDGQKVLGLLAIVLLLTLVISPLAALAREETATHFKYLSPLNGWCIMPYGPNILIPAYATFIEPALACMICVAFCWNYLPGGFWTKVLAFTLLIMALKQQLFAAFLYAFYAKLLEWTAPERHQNVPE</sequence>
<gene>
    <name evidence="2" type="ORF">GCM10011491_20670</name>
</gene>
<feature type="transmembrane region" description="Helical" evidence="1">
    <location>
        <begin position="202"/>
        <end position="224"/>
    </location>
</feature>
<keyword evidence="3" id="KW-1185">Reference proteome</keyword>